<feature type="compositionally biased region" description="Basic residues" evidence="1">
    <location>
        <begin position="43"/>
        <end position="52"/>
    </location>
</feature>
<name>A0A6J4S0X6_9ACTN</name>
<feature type="compositionally biased region" description="Basic and acidic residues" evidence="1">
    <location>
        <begin position="206"/>
        <end position="215"/>
    </location>
</feature>
<feature type="non-terminal residue" evidence="2">
    <location>
        <position position="1"/>
    </location>
</feature>
<feature type="compositionally biased region" description="Basic and acidic residues" evidence="1">
    <location>
        <begin position="250"/>
        <end position="264"/>
    </location>
</feature>
<feature type="region of interest" description="Disordered" evidence="1">
    <location>
        <begin position="1"/>
        <end position="136"/>
    </location>
</feature>
<evidence type="ECO:0000313" key="2">
    <source>
        <dbReference type="EMBL" id="CAA9486130.1"/>
    </source>
</evidence>
<accession>A0A6J4S0X6</accession>
<feature type="compositionally biased region" description="Basic residues" evidence="1">
    <location>
        <begin position="178"/>
        <end position="188"/>
    </location>
</feature>
<reference evidence="2" key="1">
    <citation type="submission" date="2020-02" db="EMBL/GenBank/DDBJ databases">
        <authorList>
            <person name="Meier V. D."/>
        </authorList>
    </citation>
    <scope>NUCLEOTIDE SEQUENCE</scope>
    <source>
        <strain evidence="2">AVDCRST_MAG69</strain>
    </source>
</reference>
<feature type="compositionally biased region" description="Basic and acidic residues" evidence="1">
    <location>
        <begin position="223"/>
        <end position="234"/>
    </location>
</feature>
<feature type="non-terminal residue" evidence="2">
    <location>
        <position position="310"/>
    </location>
</feature>
<feature type="region of interest" description="Disordered" evidence="1">
    <location>
        <begin position="150"/>
        <end position="310"/>
    </location>
</feature>
<dbReference type="AlphaFoldDB" id="A0A6J4S0X6"/>
<sequence>SPRSRRSAPATAFPRRGRRPVACGRAVAHRGRGARVAGARHPAAGHRRRHRDAGRQTSADPPASLRTGSRSAGDHGARGAQPAPVGRPPHARDQGVRPGAGSYPHQLGLRTDEATPAVQPRRAPRPWSRAGEGSRRRLRRLRGLRARCAVRAGHAASAGGDRGLALRRRGAPRPCPSPRRHGAERRPRRLDAGRSGAHRGSQAGGDDNRSGDRRLRDGHRRSVPWDRDGSRGGHEGVTADSAGSRAGPGRPRDARPGADPRGTRDGSCPGQGGADGRRLGWGSRSATVAKPRRSPPEAARRRCAGARAAL</sequence>
<feature type="compositionally biased region" description="Low complexity" evidence="1">
    <location>
        <begin position="150"/>
        <end position="159"/>
    </location>
</feature>
<dbReference type="EMBL" id="CADCVP010000121">
    <property type="protein sequence ID" value="CAA9486130.1"/>
    <property type="molecule type" value="Genomic_DNA"/>
</dbReference>
<gene>
    <name evidence="2" type="ORF">AVDCRST_MAG69-1073</name>
</gene>
<proteinExistence type="predicted"/>
<organism evidence="2">
    <name type="scientific">uncultured Solirubrobacteraceae bacterium</name>
    <dbReference type="NCBI Taxonomy" id="1162706"/>
    <lineage>
        <taxon>Bacteria</taxon>
        <taxon>Bacillati</taxon>
        <taxon>Actinomycetota</taxon>
        <taxon>Thermoleophilia</taxon>
        <taxon>Solirubrobacterales</taxon>
        <taxon>Solirubrobacteraceae</taxon>
        <taxon>environmental samples</taxon>
    </lineage>
</organism>
<protein>
    <submittedName>
        <fullName evidence="2">Uncharacterized protein</fullName>
    </submittedName>
</protein>
<evidence type="ECO:0000256" key="1">
    <source>
        <dbReference type="SAM" id="MobiDB-lite"/>
    </source>
</evidence>